<evidence type="ECO:0000313" key="2">
    <source>
        <dbReference type="EMBL" id="KAK8942121.1"/>
    </source>
</evidence>
<feature type="region of interest" description="Disordered" evidence="1">
    <location>
        <begin position="13"/>
        <end position="39"/>
    </location>
</feature>
<keyword evidence="3" id="KW-1185">Reference proteome</keyword>
<accession>A0ABR2LJ21</accession>
<protein>
    <submittedName>
        <fullName evidence="2">Uncharacterized protein</fullName>
    </submittedName>
</protein>
<evidence type="ECO:0000313" key="3">
    <source>
        <dbReference type="Proteomes" id="UP001412067"/>
    </source>
</evidence>
<evidence type="ECO:0000256" key="1">
    <source>
        <dbReference type="SAM" id="MobiDB-lite"/>
    </source>
</evidence>
<reference evidence="2 3" key="1">
    <citation type="journal article" date="2022" name="Nat. Plants">
        <title>Genomes of leafy and leafless Platanthera orchids illuminate the evolution of mycoheterotrophy.</title>
        <authorList>
            <person name="Li M.H."/>
            <person name="Liu K.W."/>
            <person name="Li Z."/>
            <person name="Lu H.C."/>
            <person name="Ye Q.L."/>
            <person name="Zhang D."/>
            <person name="Wang J.Y."/>
            <person name="Li Y.F."/>
            <person name="Zhong Z.M."/>
            <person name="Liu X."/>
            <person name="Yu X."/>
            <person name="Liu D.K."/>
            <person name="Tu X.D."/>
            <person name="Liu B."/>
            <person name="Hao Y."/>
            <person name="Liao X.Y."/>
            <person name="Jiang Y.T."/>
            <person name="Sun W.H."/>
            <person name="Chen J."/>
            <person name="Chen Y.Q."/>
            <person name="Ai Y."/>
            <person name="Zhai J.W."/>
            <person name="Wu S.S."/>
            <person name="Zhou Z."/>
            <person name="Hsiao Y.Y."/>
            <person name="Wu W.L."/>
            <person name="Chen Y.Y."/>
            <person name="Lin Y.F."/>
            <person name="Hsu J.L."/>
            <person name="Li C.Y."/>
            <person name="Wang Z.W."/>
            <person name="Zhao X."/>
            <person name="Zhong W.Y."/>
            <person name="Ma X.K."/>
            <person name="Ma L."/>
            <person name="Huang J."/>
            <person name="Chen G.Z."/>
            <person name="Huang M.Z."/>
            <person name="Huang L."/>
            <person name="Peng D.H."/>
            <person name="Luo Y.B."/>
            <person name="Zou S.Q."/>
            <person name="Chen S.P."/>
            <person name="Lan S."/>
            <person name="Tsai W.C."/>
            <person name="Van de Peer Y."/>
            <person name="Liu Z.J."/>
        </authorList>
    </citation>
    <scope>NUCLEOTIDE SEQUENCE [LARGE SCALE GENOMIC DNA]</scope>
    <source>
        <strain evidence="2">Lor288</strain>
    </source>
</reference>
<organism evidence="2 3">
    <name type="scientific">Platanthera guangdongensis</name>
    <dbReference type="NCBI Taxonomy" id="2320717"/>
    <lineage>
        <taxon>Eukaryota</taxon>
        <taxon>Viridiplantae</taxon>
        <taxon>Streptophyta</taxon>
        <taxon>Embryophyta</taxon>
        <taxon>Tracheophyta</taxon>
        <taxon>Spermatophyta</taxon>
        <taxon>Magnoliopsida</taxon>
        <taxon>Liliopsida</taxon>
        <taxon>Asparagales</taxon>
        <taxon>Orchidaceae</taxon>
        <taxon>Orchidoideae</taxon>
        <taxon>Orchideae</taxon>
        <taxon>Orchidinae</taxon>
        <taxon>Platanthera</taxon>
    </lineage>
</organism>
<feature type="compositionally biased region" description="Pro residues" evidence="1">
    <location>
        <begin position="17"/>
        <end position="32"/>
    </location>
</feature>
<dbReference type="EMBL" id="JBBWWR010000019">
    <property type="protein sequence ID" value="KAK8942121.1"/>
    <property type="molecule type" value="Genomic_DNA"/>
</dbReference>
<proteinExistence type="predicted"/>
<dbReference type="Proteomes" id="UP001412067">
    <property type="component" value="Unassembled WGS sequence"/>
</dbReference>
<name>A0ABR2LJ21_9ASPA</name>
<comment type="caution">
    <text evidence="2">The sequence shown here is derived from an EMBL/GenBank/DDBJ whole genome shotgun (WGS) entry which is preliminary data.</text>
</comment>
<gene>
    <name evidence="2" type="ORF">KSP40_PGU016469</name>
</gene>
<sequence>MGAKQKIVVISFYQTPVKPPKPPPHSSPPPSTRLPRPKTRGFDRRALLLAYGRQLRRVHATGDEDRMAVSPNWRKWRDEFAAQNTIGSGSPWGIRVAGRRRRHRRLVYEPVATVDGDEGNKKRRWRCDRKYTLDRLQSTLLTTSCDKPQLSKTTSTYKQATLLAQAANNH</sequence>